<organism evidence="2 3">
    <name type="scientific">Glossina pallidipes</name>
    <name type="common">Tsetse fly</name>
    <dbReference type="NCBI Taxonomy" id="7398"/>
    <lineage>
        <taxon>Eukaryota</taxon>
        <taxon>Metazoa</taxon>
        <taxon>Ecdysozoa</taxon>
        <taxon>Arthropoda</taxon>
        <taxon>Hexapoda</taxon>
        <taxon>Insecta</taxon>
        <taxon>Pterygota</taxon>
        <taxon>Neoptera</taxon>
        <taxon>Endopterygota</taxon>
        <taxon>Diptera</taxon>
        <taxon>Brachycera</taxon>
        <taxon>Muscomorpha</taxon>
        <taxon>Hippoboscoidea</taxon>
        <taxon>Glossinidae</taxon>
        <taxon>Glossina</taxon>
    </lineage>
</organism>
<dbReference type="STRING" id="7398.A0A1B0A584"/>
<feature type="compositionally biased region" description="Acidic residues" evidence="1">
    <location>
        <begin position="164"/>
        <end position="176"/>
    </location>
</feature>
<feature type="compositionally biased region" description="Polar residues" evidence="1">
    <location>
        <begin position="99"/>
        <end position="109"/>
    </location>
</feature>
<feature type="compositionally biased region" description="Basic residues" evidence="1">
    <location>
        <begin position="215"/>
        <end position="238"/>
    </location>
</feature>
<keyword evidence="3" id="KW-1185">Reference proteome</keyword>
<dbReference type="EnsemblMetazoa" id="GPAI034743-RA">
    <property type="protein sequence ID" value="GPAI034743-PA"/>
    <property type="gene ID" value="GPAI034743"/>
</dbReference>
<dbReference type="Proteomes" id="UP000092445">
    <property type="component" value="Unassembled WGS sequence"/>
</dbReference>
<reference evidence="3" key="1">
    <citation type="submission" date="2014-03" db="EMBL/GenBank/DDBJ databases">
        <authorList>
            <person name="Aksoy S."/>
            <person name="Warren W."/>
            <person name="Wilson R.K."/>
        </authorList>
    </citation>
    <scope>NUCLEOTIDE SEQUENCE [LARGE SCALE GENOMIC DNA]</scope>
    <source>
        <strain evidence="3">IAEA</strain>
    </source>
</reference>
<evidence type="ECO:0000313" key="2">
    <source>
        <dbReference type="EnsemblMetazoa" id="GPAI034743-PA"/>
    </source>
</evidence>
<feature type="compositionally biased region" description="Basic and acidic residues" evidence="1">
    <location>
        <begin position="149"/>
        <end position="163"/>
    </location>
</feature>
<evidence type="ECO:0000313" key="3">
    <source>
        <dbReference type="Proteomes" id="UP000092445"/>
    </source>
</evidence>
<sequence>MNYWVKEKFLPSTTYVARRLQCNIYNTGDGIRTSEYIRLPLDEILNDVIQFAELAGETGEINENSNGASTSAAAAAIVNNQNSIKLKSEKDIEQHNNDELTGNNNNSAFKSKKTTTTTTLKTIKSEVDVKREKSIEVSQKNKKNNNNKTESEASTKNKGKVEENGDDDNDDDDEYDLTQSEVDSLPSPLFDLDDEAKEELADLDMMLHSSAPFAPHHHPHPHAHHPHHHHHHHHHHRATGTTTGSQNYGGVNSAFHRQPSSTGGFHHGHHQQ</sequence>
<feature type="region of interest" description="Disordered" evidence="1">
    <location>
        <begin position="96"/>
        <end position="191"/>
    </location>
</feature>
<protein>
    <submittedName>
        <fullName evidence="2">Uncharacterized protein</fullName>
    </submittedName>
</protein>
<reference evidence="2" key="2">
    <citation type="submission" date="2020-05" db="UniProtKB">
        <authorList>
            <consortium name="EnsemblMetazoa"/>
        </authorList>
    </citation>
    <scope>IDENTIFICATION</scope>
    <source>
        <strain evidence="2">IAEA</strain>
    </source>
</reference>
<feature type="compositionally biased region" description="Basic and acidic residues" evidence="1">
    <location>
        <begin position="123"/>
        <end position="135"/>
    </location>
</feature>
<accession>A0A1B0A584</accession>
<name>A0A1B0A584_GLOPL</name>
<feature type="region of interest" description="Disordered" evidence="1">
    <location>
        <begin position="214"/>
        <end position="272"/>
    </location>
</feature>
<dbReference type="VEuPathDB" id="VectorBase:GPAI034743"/>
<evidence type="ECO:0000256" key="1">
    <source>
        <dbReference type="SAM" id="MobiDB-lite"/>
    </source>
</evidence>
<feature type="compositionally biased region" description="Polar residues" evidence="1">
    <location>
        <begin position="239"/>
        <end position="250"/>
    </location>
</feature>
<dbReference type="AlphaFoldDB" id="A0A1B0A584"/>
<proteinExistence type="predicted"/>